<dbReference type="AlphaFoldDB" id="A0A261FLI7"/>
<evidence type="ECO:0000313" key="2">
    <source>
        <dbReference type="Proteomes" id="UP000216352"/>
    </source>
</evidence>
<evidence type="ECO:0000313" key="1">
    <source>
        <dbReference type="EMBL" id="OZG60024.1"/>
    </source>
</evidence>
<protein>
    <submittedName>
        <fullName evidence="1">Uncharacterized protein</fullName>
    </submittedName>
</protein>
<gene>
    <name evidence="1" type="ORF">BLEM_2199</name>
</gene>
<dbReference type="Proteomes" id="UP000216352">
    <property type="component" value="Unassembled WGS sequence"/>
</dbReference>
<proteinExistence type="predicted"/>
<keyword evidence="2" id="KW-1185">Reference proteome</keyword>
<comment type="caution">
    <text evidence="1">The sequence shown here is derived from an EMBL/GenBank/DDBJ whole genome shotgun (WGS) entry which is preliminary data.</text>
</comment>
<reference evidence="1 2" key="1">
    <citation type="journal article" date="2017" name="BMC Genomics">
        <title>Comparative genomic and phylogenomic analyses of the Bifidobacteriaceae family.</title>
        <authorList>
            <person name="Lugli G.A."/>
            <person name="Milani C."/>
            <person name="Turroni F."/>
            <person name="Duranti S."/>
            <person name="Mancabelli L."/>
            <person name="Mangifesta M."/>
            <person name="Ferrario C."/>
            <person name="Modesto M."/>
            <person name="Mattarelli P."/>
            <person name="Jiri K."/>
            <person name="van Sinderen D."/>
            <person name="Ventura M."/>
        </authorList>
    </citation>
    <scope>NUCLEOTIDE SEQUENCE [LARGE SCALE GENOMIC DNA]</scope>
    <source>
        <strain evidence="1 2">DSM 28807</strain>
    </source>
</reference>
<dbReference type="EMBL" id="MWWX01000019">
    <property type="protein sequence ID" value="OZG60024.1"/>
    <property type="molecule type" value="Genomic_DNA"/>
</dbReference>
<organism evidence="1 2">
    <name type="scientific">Bifidobacterium lemurum</name>
    <dbReference type="NCBI Taxonomy" id="1603886"/>
    <lineage>
        <taxon>Bacteria</taxon>
        <taxon>Bacillati</taxon>
        <taxon>Actinomycetota</taxon>
        <taxon>Actinomycetes</taxon>
        <taxon>Bifidobacteriales</taxon>
        <taxon>Bifidobacteriaceae</taxon>
        <taxon>Bifidobacterium</taxon>
    </lineage>
</organism>
<sequence length="39" mass="4528">MGYQWILLFGRARAFSWKLKLLGNGWTETELNDLPFPAS</sequence>
<accession>A0A261FLI7</accession>
<name>A0A261FLI7_9BIFI</name>